<dbReference type="SUPFAM" id="SSF57938">
    <property type="entry name" value="DnaJ/Hsp40 cysteine-rich domain"/>
    <property type="match status" value="1"/>
</dbReference>
<dbReference type="GeneID" id="106155414"/>
<sequence length="472" mass="52339">MATTRVALTRTFLNKNVCKVCPTESKENAIRFASSHRNFSSVLSGSPVCRSFVFCETKSRHTQCRNFHSTGPTHKQDYYEVLGVSKGASQKEIKKAYYQLAKKYHPDTNKGDKSSAKKFQEVAEAYEVLGDESKRKQYDTYGMSGGPGGGRGPGQGFQGFEGYHSNVDPEDLFRKIFEDMGYKMGGFDDYQDFTSSPFGFRPAQEYTMNLTFEEAARGVNKDINVNTVEVCSTCNGSKAEPGSSPRRCHVCNGTGMETVTTGPFMMRSTCRTCRGTRMVIDKPCSACNGKGSVNMRKQVTVPVPAGVEDGQTVRMPVGQKEIFISFRVSKSQTFRRDGADVHSDTWISLSQAVLGGTVRIRGIYDSILLSIPEKTSSHTKIRLAGKGISRLNSYGYGDHYVHIKIKVPTKLTEEQKSLMLAFAETEDVGDGTINGVIHAKKGNKAVNDTEYSHTRKKTEDFEPENEEIKNKL</sequence>
<dbReference type="GO" id="GO:0005739">
    <property type="term" value="C:mitochondrion"/>
    <property type="evidence" value="ECO:0007669"/>
    <property type="project" value="TreeGrafter"/>
</dbReference>
<dbReference type="RefSeq" id="XP_013385708.1">
    <property type="nucleotide sequence ID" value="XM_013530254.2"/>
</dbReference>
<keyword evidence="4 6" id="KW-0862">Zinc</keyword>
<dbReference type="PROSITE" id="PS51188">
    <property type="entry name" value="ZF_CR"/>
    <property type="match status" value="1"/>
</dbReference>
<evidence type="ECO:0000256" key="4">
    <source>
        <dbReference type="ARBA" id="ARBA00022833"/>
    </source>
</evidence>
<dbReference type="PANTHER" id="PTHR44145">
    <property type="entry name" value="DNAJ HOMOLOG SUBFAMILY A MEMBER 3, MITOCHONDRIAL"/>
    <property type="match status" value="1"/>
</dbReference>
<dbReference type="FunFam" id="1.10.287.110:FF:000075">
    <property type="entry name" value="Uncharacterized protein, isoform D"/>
    <property type="match status" value="1"/>
</dbReference>
<keyword evidence="10" id="KW-1185">Reference proteome</keyword>
<dbReference type="AlphaFoldDB" id="A0A1S3HHX2"/>
<dbReference type="Pfam" id="PF00226">
    <property type="entry name" value="DnaJ"/>
    <property type="match status" value="1"/>
</dbReference>
<feature type="compositionally biased region" description="Gly residues" evidence="7">
    <location>
        <begin position="143"/>
        <end position="159"/>
    </location>
</feature>
<dbReference type="GO" id="GO:0009408">
    <property type="term" value="P:response to heat"/>
    <property type="evidence" value="ECO:0007669"/>
    <property type="project" value="InterPro"/>
</dbReference>
<evidence type="ECO:0000256" key="1">
    <source>
        <dbReference type="ARBA" id="ARBA00022723"/>
    </source>
</evidence>
<dbReference type="InterPro" id="IPR012724">
    <property type="entry name" value="DnaJ"/>
</dbReference>
<dbReference type="GO" id="GO:0007005">
    <property type="term" value="P:mitochondrion organization"/>
    <property type="evidence" value="ECO:0007669"/>
    <property type="project" value="TreeGrafter"/>
</dbReference>
<feature type="region of interest" description="Disordered" evidence="7">
    <location>
        <begin position="446"/>
        <end position="472"/>
    </location>
</feature>
<dbReference type="Pfam" id="PF01556">
    <property type="entry name" value="DnaJ_C"/>
    <property type="match status" value="1"/>
</dbReference>
<dbReference type="GO" id="GO:0051082">
    <property type="term" value="F:unfolded protein binding"/>
    <property type="evidence" value="ECO:0007669"/>
    <property type="project" value="InterPro"/>
</dbReference>
<dbReference type="Gene3D" id="1.10.287.110">
    <property type="entry name" value="DnaJ domain"/>
    <property type="match status" value="1"/>
</dbReference>
<feature type="region of interest" description="Disordered" evidence="7">
    <location>
        <begin position="137"/>
        <end position="163"/>
    </location>
</feature>
<dbReference type="CDD" id="cd06257">
    <property type="entry name" value="DnaJ"/>
    <property type="match status" value="1"/>
</dbReference>
<dbReference type="GO" id="GO:0008270">
    <property type="term" value="F:zinc ion binding"/>
    <property type="evidence" value="ECO:0007669"/>
    <property type="project" value="UniProtKB-KW"/>
</dbReference>
<dbReference type="InterPro" id="IPR018253">
    <property type="entry name" value="DnaJ_domain_CS"/>
</dbReference>
<dbReference type="InterPro" id="IPR002939">
    <property type="entry name" value="DnaJ_C"/>
</dbReference>
<keyword evidence="5" id="KW-0143">Chaperone</keyword>
<feature type="domain" description="CR-type" evidence="9">
    <location>
        <begin position="218"/>
        <end position="296"/>
    </location>
</feature>
<dbReference type="Pfam" id="PF00684">
    <property type="entry name" value="DnaJ_CXXCXGXG"/>
    <property type="match status" value="1"/>
</dbReference>
<feature type="domain" description="J" evidence="8">
    <location>
        <begin position="77"/>
        <end position="142"/>
    </location>
</feature>
<dbReference type="OrthoDB" id="10256793at2759"/>
<keyword evidence="1 6" id="KW-0479">Metal-binding</keyword>
<dbReference type="InterPro" id="IPR001305">
    <property type="entry name" value="HSP_DnaJ_Cys-rich_dom"/>
</dbReference>
<keyword evidence="2" id="KW-0677">Repeat</keyword>
<dbReference type="InterPro" id="IPR036869">
    <property type="entry name" value="J_dom_sf"/>
</dbReference>
<evidence type="ECO:0000259" key="9">
    <source>
        <dbReference type="PROSITE" id="PS51188"/>
    </source>
</evidence>
<evidence type="ECO:0000256" key="7">
    <source>
        <dbReference type="SAM" id="MobiDB-lite"/>
    </source>
</evidence>
<keyword evidence="3 6" id="KW-0863">Zinc-finger</keyword>
<dbReference type="Proteomes" id="UP000085678">
    <property type="component" value="Unplaced"/>
</dbReference>
<dbReference type="PANTHER" id="PTHR44145:SF3">
    <property type="entry name" value="DNAJ HOMOLOG SUBFAMILY A MEMBER 3, MITOCHONDRIAL"/>
    <property type="match status" value="1"/>
</dbReference>
<dbReference type="Gene3D" id="2.10.230.10">
    <property type="entry name" value="Heat shock protein DnaJ, cysteine-rich domain"/>
    <property type="match status" value="1"/>
</dbReference>
<dbReference type="InterPro" id="IPR036410">
    <property type="entry name" value="HSP_DnaJ_Cys-rich_dom_sf"/>
</dbReference>
<evidence type="ECO:0000256" key="6">
    <source>
        <dbReference type="PROSITE-ProRule" id="PRU00546"/>
    </source>
</evidence>
<organism evidence="10 11">
    <name type="scientific">Lingula anatina</name>
    <name type="common">Brachiopod</name>
    <name type="synonym">Lingula unguis</name>
    <dbReference type="NCBI Taxonomy" id="7574"/>
    <lineage>
        <taxon>Eukaryota</taxon>
        <taxon>Metazoa</taxon>
        <taxon>Spiralia</taxon>
        <taxon>Lophotrochozoa</taxon>
        <taxon>Brachiopoda</taxon>
        <taxon>Linguliformea</taxon>
        <taxon>Lingulata</taxon>
        <taxon>Lingulida</taxon>
        <taxon>Linguloidea</taxon>
        <taxon>Lingulidae</taxon>
        <taxon>Lingula</taxon>
    </lineage>
</organism>
<gene>
    <name evidence="11" type="primary">LOC106155414</name>
</gene>
<dbReference type="PRINTS" id="PR00625">
    <property type="entry name" value="JDOMAIN"/>
</dbReference>
<dbReference type="PROSITE" id="PS50076">
    <property type="entry name" value="DNAJ_2"/>
    <property type="match status" value="1"/>
</dbReference>
<dbReference type="GO" id="GO:0005524">
    <property type="term" value="F:ATP binding"/>
    <property type="evidence" value="ECO:0007669"/>
    <property type="project" value="InterPro"/>
</dbReference>
<reference evidence="11" key="1">
    <citation type="submission" date="2025-08" db="UniProtKB">
        <authorList>
            <consortium name="RefSeq"/>
        </authorList>
    </citation>
    <scope>IDENTIFICATION</scope>
    <source>
        <tissue evidence="11">Gonads</tissue>
    </source>
</reference>
<evidence type="ECO:0000256" key="2">
    <source>
        <dbReference type="ARBA" id="ARBA00022737"/>
    </source>
</evidence>
<dbReference type="InterPro" id="IPR008971">
    <property type="entry name" value="HSP40/DnaJ_pept-bd"/>
</dbReference>
<accession>A0A1S3HHX2</accession>
<protein>
    <submittedName>
        <fullName evidence="11">Protein tumorous imaginal discs, mitochondrial-like isoform X2</fullName>
    </submittedName>
</protein>
<dbReference type="Gene3D" id="2.60.260.20">
    <property type="entry name" value="Urease metallochaperone UreE, N-terminal domain"/>
    <property type="match status" value="2"/>
</dbReference>
<dbReference type="PROSITE" id="PS00636">
    <property type="entry name" value="DNAJ_1"/>
    <property type="match status" value="1"/>
</dbReference>
<dbReference type="CDD" id="cd10719">
    <property type="entry name" value="DnaJ_zf"/>
    <property type="match status" value="1"/>
</dbReference>
<evidence type="ECO:0000313" key="11">
    <source>
        <dbReference type="RefSeq" id="XP_013385708.1"/>
    </source>
</evidence>
<evidence type="ECO:0000259" key="8">
    <source>
        <dbReference type="PROSITE" id="PS50076"/>
    </source>
</evidence>
<dbReference type="HAMAP" id="MF_01152">
    <property type="entry name" value="DnaJ"/>
    <property type="match status" value="1"/>
</dbReference>
<feature type="compositionally biased region" description="Basic and acidic residues" evidence="7">
    <location>
        <begin position="450"/>
        <end position="472"/>
    </location>
</feature>
<dbReference type="GO" id="GO:0043066">
    <property type="term" value="P:negative regulation of apoptotic process"/>
    <property type="evidence" value="ECO:0007669"/>
    <property type="project" value="TreeGrafter"/>
</dbReference>
<name>A0A1S3HHX2_LINAN</name>
<dbReference type="CDD" id="cd10747">
    <property type="entry name" value="DnaJ_C"/>
    <property type="match status" value="1"/>
</dbReference>
<dbReference type="SUPFAM" id="SSF46565">
    <property type="entry name" value="Chaperone J-domain"/>
    <property type="match status" value="1"/>
</dbReference>
<dbReference type="GO" id="GO:0006457">
    <property type="term" value="P:protein folding"/>
    <property type="evidence" value="ECO:0007669"/>
    <property type="project" value="InterPro"/>
</dbReference>
<dbReference type="FunFam" id="2.10.230.10:FF:000002">
    <property type="entry name" value="Molecular chaperone DnaJ"/>
    <property type="match status" value="1"/>
</dbReference>
<evidence type="ECO:0000256" key="3">
    <source>
        <dbReference type="ARBA" id="ARBA00022771"/>
    </source>
</evidence>
<dbReference type="SMART" id="SM00271">
    <property type="entry name" value="DnaJ"/>
    <property type="match status" value="1"/>
</dbReference>
<dbReference type="InterPro" id="IPR001623">
    <property type="entry name" value="DnaJ_domain"/>
</dbReference>
<dbReference type="SUPFAM" id="SSF49493">
    <property type="entry name" value="HSP40/DnaJ peptide-binding domain"/>
    <property type="match status" value="2"/>
</dbReference>
<feature type="zinc finger region" description="CR-type" evidence="6">
    <location>
        <begin position="218"/>
        <end position="296"/>
    </location>
</feature>
<evidence type="ECO:0000256" key="5">
    <source>
        <dbReference type="ARBA" id="ARBA00023186"/>
    </source>
</evidence>
<evidence type="ECO:0000313" key="10">
    <source>
        <dbReference type="Proteomes" id="UP000085678"/>
    </source>
</evidence>
<dbReference type="GO" id="GO:0031072">
    <property type="term" value="F:heat shock protein binding"/>
    <property type="evidence" value="ECO:0007669"/>
    <property type="project" value="InterPro"/>
</dbReference>
<dbReference type="FunFam" id="2.60.260.20:FF:000005">
    <property type="entry name" value="Chaperone protein dnaJ 1, mitochondrial"/>
    <property type="match status" value="1"/>
</dbReference>
<proteinExistence type="inferred from homology"/>
<dbReference type="InterPro" id="IPR051938">
    <property type="entry name" value="Apopto_cytoskel_mod"/>
</dbReference>